<accession>A0A4C1Y434</accession>
<evidence type="ECO:0000313" key="3">
    <source>
        <dbReference type="Proteomes" id="UP000299102"/>
    </source>
</evidence>
<evidence type="ECO:0000256" key="1">
    <source>
        <dbReference type="SAM" id="MobiDB-lite"/>
    </source>
</evidence>
<comment type="caution">
    <text evidence="2">The sequence shown here is derived from an EMBL/GenBank/DDBJ whole genome shotgun (WGS) entry which is preliminary data.</text>
</comment>
<sequence>MLRKVYPRRNANERLCRAPETTADKRSRDRPTRLPSGACAWHQRPRRVQRCPVRASERIFRNLRKANIKKRMYSGHEACIYVMNEGDVGNRGHALPAIFTPEPDPTSSKDIRTSPELNTIQSNMSQYHAFGITKQIGRNSSQLKPSSDTRSHGAYAHRCFRLSKAETV</sequence>
<dbReference type="AlphaFoldDB" id="A0A4C1Y434"/>
<feature type="region of interest" description="Disordered" evidence="1">
    <location>
        <begin position="1"/>
        <end position="37"/>
    </location>
</feature>
<proteinExistence type="predicted"/>
<organism evidence="2 3">
    <name type="scientific">Eumeta variegata</name>
    <name type="common">Bagworm moth</name>
    <name type="synonym">Eumeta japonica</name>
    <dbReference type="NCBI Taxonomy" id="151549"/>
    <lineage>
        <taxon>Eukaryota</taxon>
        <taxon>Metazoa</taxon>
        <taxon>Ecdysozoa</taxon>
        <taxon>Arthropoda</taxon>
        <taxon>Hexapoda</taxon>
        <taxon>Insecta</taxon>
        <taxon>Pterygota</taxon>
        <taxon>Neoptera</taxon>
        <taxon>Endopterygota</taxon>
        <taxon>Lepidoptera</taxon>
        <taxon>Glossata</taxon>
        <taxon>Ditrysia</taxon>
        <taxon>Tineoidea</taxon>
        <taxon>Psychidae</taxon>
        <taxon>Oiketicinae</taxon>
        <taxon>Eumeta</taxon>
    </lineage>
</organism>
<dbReference type="Proteomes" id="UP000299102">
    <property type="component" value="Unassembled WGS sequence"/>
</dbReference>
<name>A0A4C1Y434_EUMVA</name>
<reference evidence="2 3" key="1">
    <citation type="journal article" date="2019" name="Commun. Biol.">
        <title>The bagworm genome reveals a unique fibroin gene that provides high tensile strength.</title>
        <authorList>
            <person name="Kono N."/>
            <person name="Nakamura H."/>
            <person name="Ohtoshi R."/>
            <person name="Tomita M."/>
            <person name="Numata K."/>
            <person name="Arakawa K."/>
        </authorList>
    </citation>
    <scope>NUCLEOTIDE SEQUENCE [LARGE SCALE GENOMIC DNA]</scope>
</reference>
<protein>
    <submittedName>
        <fullName evidence="2">Uncharacterized protein</fullName>
    </submittedName>
</protein>
<keyword evidence="3" id="KW-1185">Reference proteome</keyword>
<dbReference type="EMBL" id="BGZK01001082">
    <property type="protein sequence ID" value="GBP70658.1"/>
    <property type="molecule type" value="Genomic_DNA"/>
</dbReference>
<evidence type="ECO:0000313" key="2">
    <source>
        <dbReference type="EMBL" id="GBP70658.1"/>
    </source>
</evidence>
<feature type="compositionally biased region" description="Basic and acidic residues" evidence="1">
    <location>
        <begin position="10"/>
        <end position="32"/>
    </location>
</feature>
<gene>
    <name evidence="2" type="ORF">EVAR_88832_1</name>
</gene>